<feature type="non-terminal residue" evidence="2">
    <location>
        <position position="1"/>
    </location>
</feature>
<dbReference type="PANTHER" id="PTHR46524:SF12">
    <property type="entry name" value="CW-TYPE DOMAIN-CONTAINING PROTEIN"/>
    <property type="match status" value="1"/>
</dbReference>
<protein>
    <submittedName>
        <fullName evidence="2">Uncharacterized protein</fullName>
    </submittedName>
</protein>
<evidence type="ECO:0000256" key="1">
    <source>
        <dbReference type="SAM" id="MobiDB-lite"/>
    </source>
</evidence>
<evidence type="ECO:0000313" key="2">
    <source>
        <dbReference type="EMBL" id="GFD06025.1"/>
    </source>
</evidence>
<organism evidence="2">
    <name type="scientific">Tanacetum cinerariifolium</name>
    <name type="common">Dalmatian daisy</name>
    <name type="synonym">Chrysanthemum cinerariifolium</name>
    <dbReference type="NCBI Taxonomy" id="118510"/>
    <lineage>
        <taxon>Eukaryota</taxon>
        <taxon>Viridiplantae</taxon>
        <taxon>Streptophyta</taxon>
        <taxon>Embryophyta</taxon>
        <taxon>Tracheophyta</taxon>
        <taxon>Spermatophyta</taxon>
        <taxon>Magnoliopsida</taxon>
        <taxon>eudicotyledons</taxon>
        <taxon>Gunneridae</taxon>
        <taxon>Pentapetalae</taxon>
        <taxon>asterids</taxon>
        <taxon>campanulids</taxon>
        <taxon>Asterales</taxon>
        <taxon>Asteraceae</taxon>
        <taxon>Asteroideae</taxon>
        <taxon>Anthemideae</taxon>
        <taxon>Anthemidinae</taxon>
        <taxon>Tanacetum</taxon>
    </lineage>
</organism>
<proteinExistence type="predicted"/>
<dbReference type="AlphaFoldDB" id="A0A699T6B8"/>
<dbReference type="InterPro" id="IPR055300">
    <property type="entry name" value="CWZF3/5/7"/>
</dbReference>
<reference evidence="2" key="1">
    <citation type="journal article" date="2019" name="Sci. Rep.">
        <title>Draft genome of Tanacetum cinerariifolium, the natural source of mosquito coil.</title>
        <authorList>
            <person name="Yamashiro T."/>
            <person name="Shiraishi A."/>
            <person name="Satake H."/>
            <person name="Nakayama K."/>
        </authorList>
    </citation>
    <scope>NUCLEOTIDE SEQUENCE</scope>
</reference>
<dbReference type="EMBL" id="BKCJ011222235">
    <property type="protein sequence ID" value="GFD06025.1"/>
    <property type="molecule type" value="Genomic_DNA"/>
</dbReference>
<dbReference type="PANTHER" id="PTHR46524">
    <property type="entry name" value="CW-TYPE ZINC FINGER"/>
    <property type="match status" value="1"/>
</dbReference>
<comment type="caution">
    <text evidence="2">The sequence shown here is derived from an EMBL/GenBank/DDBJ whole genome shotgun (WGS) entry which is preliminary data.</text>
</comment>
<gene>
    <name evidence="2" type="ORF">Tci_877994</name>
</gene>
<accession>A0A699T6B8</accession>
<feature type="non-terminal residue" evidence="2">
    <location>
        <position position="148"/>
    </location>
</feature>
<feature type="compositionally biased region" description="Basic and acidic residues" evidence="1">
    <location>
        <begin position="128"/>
        <end position="137"/>
    </location>
</feature>
<name>A0A699T6B8_TANCI</name>
<sequence>LGPFQKKFEGSVTTESLGPMAGYYGSFLPMYKRPHPITSQMKPLQVVSNFSTGRAPNDHFLEGALLYPLTSVTLISLAVVSDRKDVVRSQNTLPKNVSAIKNASKNETTTSNVANPSEQNSQRLRIKVGSDKPVRKNDEIYSGPGLLL</sequence>
<feature type="compositionally biased region" description="Polar residues" evidence="1">
    <location>
        <begin position="105"/>
        <end position="123"/>
    </location>
</feature>
<feature type="region of interest" description="Disordered" evidence="1">
    <location>
        <begin position="105"/>
        <end position="137"/>
    </location>
</feature>